<evidence type="ECO:0000313" key="1">
    <source>
        <dbReference type="EMBL" id="MEL5987895.1"/>
    </source>
</evidence>
<proteinExistence type="predicted"/>
<sequence length="148" mass="17551">MKLRLEFHLFNDLHNNFAISYLQDGQHKIILHTKDDYSLLLSLGDGLLNYYKNDVHHFDISTEQTAYHCMIIQKTLIILDEQDLIFSCPIDDFAHSFFHAYERYLYDLLRMEPISLDDSTLQNMKQQVYALHQILVLHFTDINAMIVE</sequence>
<accession>A0ABU9LLA3</accession>
<dbReference type="EMBL" id="JBCEWA010000003">
    <property type="protein sequence ID" value="MEL5987895.1"/>
    <property type="molecule type" value="Genomic_DNA"/>
</dbReference>
<organism evidence="1 2">
    <name type="scientific">Kurthia gibsonii</name>
    <dbReference type="NCBI Taxonomy" id="33946"/>
    <lineage>
        <taxon>Bacteria</taxon>
        <taxon>Bacillati</taxon>
        <taxon>Bacillota</taxon>
        <taxon>Bacilli</taxon>
        <taxon>Bacillales</taxon>
        <taxon>Caryophanaceae</taxon>
        <taxon>Kurthia</taxon>
    </lineage>
</organism>
<evidence type="ECO:0000313" key="2">
    <source>
        <dbReference type="Proteomes" id="UP001398420"/>
    </source>
</evidence>
<comment type="caution">
    <text evidence="1">The sequence shown here is derived from an EMBL/GenBank/DDBJ whole genome shotgun (WGS) entry which is preliminary data.</text>
</comment>
<reference evidence="1 2" key="1">
    <citation type="submission" date="2024-04" db="EMBL/GenBank/DDBJ databases">
        <authorList>
            <person name="Wu Y.S."/>
            <person name="Zhang L."/>
        </authorList>
    </citation>
    <scope>NUCLEOTIDE SEQUENCE [LARGE SCALE GENOMIC DNA]</scope>
    <source>
        <strain evidence="1 2">KG-01</strain>
    </source>
</reference>
<name>A0ABU9LLA3_9BACL</name>
<dbReference type="Proteomes" id="UP001398420">
    <property type="component" value="Unassembled WGS sequence"/>
</dbReference>
<keyword evidence="2" id="KW-1185">Reference proteome</keyword>
<protein>
    <submittedName>
        <fullName evidence="1">Uncharacterized protein</fullName>
    </submittedName>
</protein>
<gene>
    <name evidence="1" type="ORF">AAF454_05650</name>
</gene>
<dbReference type="RefSeq" id="WP_068456581.1">
    <property type="nucleotide sequence ID" value="NZ_JALKQX010000004.1"/>
</dbReference>